<evidence type="ECO:0000256" key="2">
    <source>
        <dbReference type="ARBA" id="ARBA00023125"/>
    </source>
</evidence>
<keyword evidence="1" id="KW-0805">Transcription regulation</keyword>
<dbReference type="SUPFAM" id="SSF47413">
    <property type="entry name" value="lambda repressor-like DNA-binding domains"/>
    <property type="match status" value="1"/>
</dbReference>
<dbReference type="CDD" id="cd06294">
    <property type="entry name" value="PBP1_MalR-like"/>
    <property type="match status" value="1"/>
</dbReference>
<dbReference type="Pfam" id="PF00356">
    <property type="entry name" value="LacI"/>
    <property type="match status" value="1"/>
</dbReference>
<dbReference type="InterPro" id="IPR028082">
    <property type="entry name" value="Peripla_BP_I"/>
</dbReference>
<dbReference type="Proteomes" id="UP000193834">
    <property type="component" value="Unassembled WGS sequence"/>
</dbReference>
<evidence type="ECO:0000313" key="5">
    <source>
        <dbReference type="Proteomes" id="UP000193834"/>
    </source>
</evidence>
<accession>A0A1X7LPI6</accession>
<keyword evidence="2" id="KW-0238">DNA-binding</keyword>
<name>A0A1X7LPI6_9BACL</name>
<dbReference type="GO" id="GO:0000976">
    <property type="term" value="F:transcription cis-regulatory region binding"/>
    <property type="evidence" value="ECO:0007669"/>
    <property type="project" value="TreeGrafter"/>
</dbReference>
<proteinExistence type="predicted"/>
<evidence type="ECO:0000256" key="3">
    <source>
        <dbReference type="ARBA" id="ARBA00023163"/>
    </source>
</evidence>
<dbReference type="CDD" id="cd01392">
    <property type="entry name" value="HTH_LacI"/>
    <property type="match status" value="1"/>
</dbReference>
<dbReference type="InterPro" id="IPR046335">
    <property type="entry name" value="LacI/GalR-like_sensor"/>
</dbReference>
<dbReference type="GO" id="GO:0003700">
    <property type="term" value="F:DNA-binding transcription factor activity"/>
    <property type="evidence" value="ECO:0007669"/>
    <property type="project" value="TreeGrafter"/>
</dbReference>
<dbReference type="PANTHER" id="PTHR30146">
    <property type="entry name" value="LACI-RELATED TRANSCRIPTIONAL REPRESSOR"/>
    <property type="match status" value="1"/>
</dbReference>
<dbReference type="Gene3D" id="3.40.50.2300">
    <property type="match status" value="2"/>
</dbReference>
<dbReference type="Pfam" id="PF13377">
    <property type="entry name" value="Peripla_BP_3"/>
    <property type="match status" value="1"/>
</dbReference>
<dbReference type="InterPro" id="IPR000843">
    <property type="entry name" value="HTH_LacI"/>
</dbReference>
<keyword evidence="3" id="KW-0804">Transcription</keyword>
<evidence type="ECO:0000256" key="1">
    <source>
        <dbReference type="ARBA" id="ARBA00023015"/>
    </source>
</evidence>
<dbReference type="RefSeq" id="WP_085497239.1">
    <property type="nucleotide sequence ID" value="NZ_FXAZ01000006.1"/>
</dbReference>
<keyword evidence="5" id="KW-1185">Reference proteome</keyword>
<dbReference type="OrthoDB" id="9788209at2"/>
<dbReference type="PANTHER" id="PTHR30146:SF109">
    <property type="entry name" value="HTH-TYPE TRANSCRIPTIONAL REGULATOR GALS"/>
    <property type="match status" value="1"/>
</dbReference>
<organism evidence="4 5">
    <name type="scientific">Paenibacillus aquistagni</name>
    <dbReference type="NCBI Taxonomy" id="1852522"/>
    <lineage>
        <taxon>Bacteria</taxon>
        <taxon>Bacillati</taxon>
        <taxon>Bacillota</taxon>
        <taxon>Bacilli</taxon>
        <taxon>Bacillales</taxon>
        <taxon>Paenibacillaceae</taxon>
        <taxon>Paenibacillus</taxon>
    </lineage>
</organism>
<sequence>MAVTIVHVAAKAGVSPSTVSRVISNDSRISQKTSRKVRKVMEELGYHPNTLAKSLVTKTTNNIGIVLPRPADELFQNQFFSEIIRGIVTKAASCGYDVLMTTGASPMEEVKAVERLVQGRNVDGIVLLSSHKDDTNISFLREKKFPFVLVGRSEDYSDITSVDNDNIAAAYSITRHLIQLGHRRIGFVSGPMELTVSKDRFDGYTKALLEAGIAIQDHYVFEGTFTPESAAHIADQLVKLEDRPTAVITIDDVLAFGIIRSLWNNGLRVPEDCSVVGFNNTSLAEMCLPQISTVDIGTYQMGQSTVQALIQHIKGDGFEQARIIIAHQLIWRDSVRPPEQS</sequence>
<dbReference type="Gene3D" id="1.10.260.40">
    <property type="entry name" value="lambda repressor-like DNA-binding domains"/>
    <property type="match status" value="1"/>
</dbReference>
<dbReference type="InterPro" id="IPR010982">
    <property type="entry name" value="Lambda_DNA-bd_dom_sf"/>
</dbReference>
<protein>
    <submittedName>
        <fullName evidence="4">Transcriptional regulator, LacI family</fullName>
    </submittedName>
</protein>
<dbReference type="SUPFAM" id="SSF53822">
    <property type="entry name" value="Periplasmic binding protein-like I"/>
    <property type="match status" value="1"/>
</dbReference>
<dbReference type="AlphaFoldDB" id="A0A1X7LPI6"/>
<gene>
    <name evidence="4" type="ORF">SAMN06295960_4006</name>
</gene>
<dbReference type="SMART" id="SM00354">
    <property type="entry name" value="HTH_LACI"/>
    <property type="match status" value="1"/>
</dbReference>
<dbReference type="PROSITE" id="PS50932">
    <property type="entry name" value="HTH_LACI_2"/>
    <property type="match status" value="1"/>
</dbReference>
<dbReference type="EMBL" id="FXAZ01000006">
    <property type="protein sequence ID" value="SMG55788.1"/>
    <property type="molecule type" value="Genomic_DNA"/>
</dbReference>
<reference evidence="4 5" key="1">
    <citation type="submission" date="2017-04" db="EMBL/GenBank/DDBJ databases">
        <authorList>
            <person name="Afonso C.L."/>
            <person name="Miller P.J."/>
            <person name="Scott M.A."/>
            <person name="Spackman E."/>
            <person name="Goraichik I."/>
            <person name="Dimitrov K.M."/>
            <person name="Suarez D.L."/>
            <person name="Swayne D.E."/>
        </authorList>
    </citation>
    <scope>NUCLEOTIDE SEQUENCE [LARGE SCALE GENOMIC DNA]</scope>
    <source>
        <strain evidence="4 5">11</strain>
    </source>
</reference>
<dbReference type="STRING" id="1852522.SAMN06295960_4006"/>
<evidence type="ECO:0000313" key="4">
    <source>
        <dbReference type="EMBL" id="SMG55788.1"/>
    </source>
</evidence>